<reference evidence="2" key="2">
    <citation type="submission" date="2023-05" db="EMBL/GenBank/DDBJ databases">
        <authorList>
            <consortium name="Lawrence Berkeley National Laboratory"/>
            <person name="Steindorff A."/>
            <person name="Hensen N."/>
            <person name="Bonometti L."/>
            <person name="Westerberg I."/>
            <person name="Brannstrom I.O."/>
            <person name="Guillou S."/>
            <person name="Cros-Aarteil S."/>
            <person name="Calhoun S."/>
            <person name="Haridas S."/>
            <person name="Kuo A."/>
            <person name="Mondo S."/>
            <person name="Pangilinan J."/>
            <person name="Riley R."/>
            <person name="Labutti K."/>
            <person name="Andreopoulos B."/>
            <person name="Lipzen A."/>
            <person name="Chen C."/>
            <person name="Yanf M."/>
            <person name="Daum C."/>
            <person name="Ng V."/>
            <person name="Clum A."/>
            <person name="Ohm R."/>
            <person name="Martin F."/>
            <person name="Silar P."/>
            <person name="Natvig D."/>
            <person name="Lalanne C."/>
            <person name="Gautier V."/>
            <person name="Ament-Velasquez S.L."/>
            <person name="Kruys A."/>
            <person name="Hutchinson M.I."/>
            <person name="Powell A.J."/>
            <person name="Barry K."/>
            <person name="Miller A.N."/>
            <person name="Grigoriev I.V."/>
            <person name="Debuchy R."/>
            <person name="Gladieux P."/>
            <person name="Thoren M.H."/>
            <person name="Johannesson H."/>
        </authorList>
    </citation>
    <scope>NUCLEOTIDE SEQUENCE</scope>
    <source>
        <strain evidence="2">CBS 103.79</strain>
    </source>
</reference>
<feature type="compositionally biased region" description="Basic residues" evidence="1">
    <location>
        <begin position="328"/>
        <end position="345"/>
    </location>
</feature>
<protein>
    <submittedName>
        <fullName evidence="2">Uncharacterized protein</fullName>
    </submittedName>
</protein>
<dbReference type="AlphaFoldDB" id="A0AAN6MIT0"/>
<evidence type="ECO:0000313" key="3">
    <source>
        <dbReference type="Proteomes" id="UP001303889"/>
    </source>
</evidence>
<proteinExistence type="predicted"/>
<reference evidence="2" key="1">
    <citation type="journal article" date="2023" name="Mol. Phylogenet. Evol.">
        <title>Genome-scale phylogeny and comparative genomics of the fungal order Sordariales.</title>
        <authorList>
            <person name="Hensen N."/>
            <person name="Bonometti L."/>
            <person name="Westerberg I."/>
            <person name="Brannstrom I.O."/>
            <person name="Guillou S."/>
            <person name="Cros-Aarteil S."/>
            <person name="Calhoun S."/>
            <person name="Haridas S."/>
            <person name="Kuo A."/>
            <person name="Mondo S."/>
            <person name="Pangilinan J."/>
            <person name="Riley R."/>
            <person name="LaButti K."/>
            <person name="Andreopoulos B."/>
            <person name="Lipzen A."/>
            <person name="Chen C."/>
            <person name="Yan M."/>
            <person name="Daum C."/>
            <person name="Ng V."/>
            <person name="Clum A."/>
            <person name="Steindorff A."/>
            <person name="Ohm R.A."/>
            <person name="Martin F."/>
            <person name="Silar P."/>
            <person name="Natvig D.O."/>
            <person name="Lalanne C."/>
            <person name="Gautier V."/>
            <person name="Ament-Velasquez S.L."/>
            <person name="Kruys A."/>
            <person name="Hutchinson M.I."/>
            <person name="Powell A.J."/>
            <person name="Barry K."/>
            <person name="Miller A.N."/>
            <person name="Grigoriev I.V."/>
            <person name="Debuchy R."/>
            <person name="Gladieux P."/>
            <person name="Hiltunen Thoren M."/>
            <person name="Johannesson H."/>
        </authorList>
    </citation>
    <scope>NUCLEOTIDE SEQUENCE</scope>
    <source>
        <strain evidence="2">CBS 103.79</strain>
    </source>
</reference>
<feature type="compositionally biased region" description="Basic and acidic residues" evidence="1">
    <location>
        <begin position="171"/>
        <end position="183"/>
    </location>
</feature>
<feature type="compositionally biased region" description="Polar residues" evidence="1">
    <location>
        <begin position="1"/>
        <end position="11"/>
    </location>
</feature>
<keyword evidence="3" id="KW-1185">Reference proteome</keyword>
<feature type="region of interest" description="Disordered" evidence="1">
    <location>
        <begin position="1"/>
        <end position="65"/>
    </location>
</feature>
<gene>
    <name evidence="2" type="ORF">C8A05DRAFT_35435</name>
</gene>
<evidence type="ECO:0000256" key="1">
    <source>
        <dbReference type="SAM" id="MobiDB-lite"/>
    </source>
</evidence>
<comment type="caution">
    <text evidence="2">The sequence shown here is derived from an EMBL/GenBank/DDBJ whole genome shotgun (WGS) entry which is preliminary data.</text>
</comment>
<accession>A0AAN6MIT0</accession>
<sequence>MSLSIWDTSNHAARPGVSGSGPKPTYTRTHHHHNHHPPSRPSSPSPSTTTTATASSTTSSRPVRYAPDLRGARKWTSLDLPRLCFNMTVSGSRLVPDAARGVQFWEGWARFWNDVTMQQQHEVEALQERLRRLQQQGSGGGGGGERRPTSPMRSLTCSSCCCSSSLDPEAEAEHDAEPEEPAHEASPPPPPTLTITPLYTVISIPPSSPPPRPPLPILTHPRLLTLSTPPSPLPPPRCLKCGETLPSASALLEHAYKANCRGLARRARRLAREVGEKVSERVARGGEKVRGRMGRVMRTGSRVFRGRGKGVGGVPYHRHVVLSSSGQGKRKGMGWGGKRGRWTIG</sequence>
<feature type="compositionally biased region" description="Low complexity" evidence="1">
    <location>
        <begin position="45"/>
        <end position="62"/>
    </location>
</feature>
<feature type="region of interest" description="Disordered" evidence="1">
    <location>
        <begin position="323"/>
        <end position="345"/>
    </location>
</feature>
<feature type="region of interest" description="Disordered" evidence="1">
    <location>
        <begin position="134"/>
        <end position="153"/>
    </location>
</feature>
<evidence type="ECO:0000313" key="2">
    <source>
        <dbReference type="EMBL" id="KAK3900913.1"/>
    </source>
</evidence>
<dbReference type="EMBL" id="MU855626">
    <property type="protein sequence ID" value="KAK3900913.1"/>
    <property type="molecule type" value="Genomic_DNA"/>
</dbReference>
<dbReference type="Proteomes" id="UP001303889">
    <property type="component" value="Unassembled WGS sequence"/>
</dbReference>
<feature type="compositionally biased region" description="Low complexity" evidence="1">
    <location>
        <begin position="217"/>
        <end position="228"/>
    </location>
</feature>
<organism evidence="2 3">
    <name type="scientific">Staphylotrichum tortipilum</name>
    <dbReference type="NCBI Taxonomy" id="2831512"/>
    <lineage>
        <taxon>Eukaryota</taxon>
        <taxon>Fungi</taxon>
        <taxon>Dikarya</taxon>
        <taxon>Ascomycota</taxon>
        <taxon>Pezizomycotina</taxon>
        <taxon>Sordariomycetes</taxon>
        <taxon>Sordariomycetidae</taxon>
        <taxon>Sordariales</taxon>
        <taxon>Chaetomiaceae</taxon>
        <taxon>Staphylotrichum</taxon>
    </lineage>
</organism>
<name>A0AAN6MIT0_9PEZI</name>
<feature type="compositionally biased region" description="Basic residues" evidence="1">
    <location>
        <begin position="28"/>
        <end position="38"/>
    </location>
</feature>
<feature type="region of interest" description="Disordered" evidence="1">
    <location>
        <begin position="168"/>
        <end position="229"/>
    </location>
</feature>
<feature type="compositionally biased region" description="Pro residues" evidence="1">
    <location>
        <begin position="206"/>
        <end position="216"/>
    </location>
</feature>